<feature type="compositionally biased region" description="Low complexity" evidence="9">
    <location>
        <begin position="413"/>
        <end position="423"/>
    </location>
</feature>
<dbReference type="Proteomes" id="UP001249291">
    <property type="component" value="Unassembled WGS sequence"/>
</dbReference>
<keyword evidence="8 10" id="KW-0472">Membrane</keyword>
<feature type="transmembrane region" description="Helical" evidence="10">
    <location>
        <begin position="138"/>
        <end position="157"/>
    </location>
</feature>
<reference evidence="12 13" key="1">
    <citation type="submission" date="2023-08" db="EMBL/GenBank/DDBJ databases">
        <title>Functional and genomic diversity of the sorghum phyllosphere microbiome.</title>
        <authorList>
            <person name="Shade A."/>
        </authorList>
    </citation>
    <scope>NUCLEOTIDE SEQUENCE [LARGE SCALE GENOMIC DNA]</scope>
    <source>
        <strain evidence="12 13">SORGH_AS_0445</strain>
    </source>
</reference>
<name>A0ABU1HRL7_9MICO</name>
<dbReference type="InterPro" id="IPR038770">
    <property type="entry name" value="Na+/solute_symporter_sf"/>
</dbReference>
<evidence type="ECO:0000256" key="4">
    <source>
        <dbReference type="ARBA" id="ARBA00022449"/>
    </source>
</evidence>
<evidence type="ECO:0000256" key="3">
    <source>
        <dbReference type="ARBA" id="ARBA00022448"/>
    </source>
</evidence>
<comment type="similarity">
    <text evidence="2">Belongs to the monovalent cation:proton antiporter 2 (CPA2) transporter (TC 2.A.37) family.</text>
</comment>
<feature type="transmembrane region" description="Helical" evidence="10">
    <location>
        <begin position="314"/>
        <end position="335"/>
    </location>
</feature>
<organism evidence="12 13">
    <name type="scientific">Microbacterium foliorum</name>
    <dbReference type="NCBI Taxonomy" id="104336"/>
    <lineage>
        <taxon>Bacteria</taxon>
        <taxon>Bacillati</taxon>
        <taxon>Actinomycetota</taxon>
        <taxon>Actinomycetes</taxon>
        <taxon>Micrococcales</taxon>
        <taxon>Microbacteriaceae</taxon>
        <taxon>Microbacterium</taxon>
    </lineage>
</organism>
<dbReference type="PANTHER" id="PTHR43562">
    <property type="entry name" value="NAPA-TYPE SODIUM/HYDROGEN ANTIPORTER"/>
    <property type="match status" value="1"/>
</dbReference>
<evidence type="ECO:0000256" key="1">
    <source>
        <dbReference type="ARBA" id="ARBA00004141"/>
    </source>
</evidence>
<feature type="compositionally biased region" description="Basic and acidic residues" evidence="9">
    <location>
        <begin position="373"/>
        <end position="382"/>
    </location>
</feature>
<keyword evidence="7" id="KW-0406">Ion transport</keyword>
<feature type="transmembrane region" description="Helical" evidence="10">
    <location>
        <begin position="57"/>
        <end position="75"/>
    </location>
</feature>
<keyword evidence="3" id="KW-0813">Transport</keyword>
<gene>
    <name evidence="12" type="ORF">QE375_002250</name>
</gene>
<dbReference type="Pfam" id="PF00999">
    <property type="entry name" value="Na_H_Exchanger"/>
    <property type="match status" value="1"/>
</dbReference>
<feature type="transmembrane region" description="Helical" evidence="10">
    <location>
        <begin position="113"/>
        <end position="132"/>
    </location>
</feature>
<evidence type="ECO:0000256" key="6">
    <source>
        <dbReference type="ARBA" id="ARBA00022989"/>
    </source>
</evidence>
<feature type="compositionally biased region" description="Basic residues" evidence="9">
    <location>
        <begin position="359"/>
        <end position="372"/>
    </location>
</feature>
<evidence type="ECO:0000259" key="11">
    <source>
        <dbReference type="Pfam" id="PF00999"/>
    </source>
</evidence>
<evidence type="ECO:0000256" key="2">
    <source>
        <dbReference type="ARBA" id="ARBA00005551"/>
    </source>
</evidence>
<dbReference type="EMBL" id="JAVIZQ010000001">
    <property type="protein sequence ID" value="MDR6142696.1"/>
    <property type="molecule type" value="Genomic_DNA"/>
</dbReference>
<keyword evidence="13" id="KW-1185">Reference proteome</keyword>
<evidence type="ECO:0000256" key="10">
    <source>
        <dbReference type="SAM" id="Phobius"/>
    </source>
</evidence>
<keyword evidence="6 10" id="KW-1133">Transmembrane helix</keyword>
<comment type="subcellular location">
    <subcellularLocation>
        <location evidence="1">Membrane</location>
        <topology evidence="1">Multi-pass membrane protein</topology>
    </subcellularLocation>
</comment>
<feature type="transmembrane region" description="Helical" evidence="10">
    <location>
        <begin position="196"/>
        <end position="216"/>
    </location>
</feature>
<evidence type="ECO:0000256" key="5">
    <source>
        <dbReference type="ARBA" id="ARBA00022692"/>
    </source>
</evidence>
<feature type="transmembrane region" description="Helical" evidence="10">
    <location>
        <begin position="290"/>
        <end position="308"/>
    </location>
</feature>
<feature type="transmembrane region" description="Helical" evidence="10">
    <location>
        <begin position="237"/>
        <end position="254"/>
    </location>
</feature>
<evidence type="ECO:0000256" key="8">
    <source>
        <dbReference type="ARBA" id="ARBA00023136"/>
    </source>
</evidence>
<evidence type="ECO:0000313" key="12">
    <source>
        <dbReference type="EMBL" id="MDR6142696.1"/>
    </source>
</evidence>
<protein>
    <submittedName>
        <fullName evidence="12">Kef-type K+ transport system membrane component KefB</fullName>
    </submittedName>
</protein>
<evidence type="ECO:0000313" key="13">
    <source>
        <dbReference type="Proteomes" id="UP001249291"/>
    </source>
</evidence>
<feature type="transmembrane region" description="Helical" evidence="10">
    <location>
        <begin position="87"/>
        <end position="106"/>
    </location>
</feature>
<feature type="region of interest" description="Disordered" evidence="9">
    <location>
        <begin position="342"/>
        <end position="427"/>
    </location>
</feature>
<proteinExistence type="inferred from homology"/>
<keyword evidence="4" id="KW-0050">Antiport</keyword>
<dbReference type="PANTHER" id="PTHR43562:SF1">
    <property type="entry name" value="NA(+)_H(+) ANTIPORTER YJBQ-RELATED"/>
    <property type="match status" value="1"/>
</dbReference>
<dbReference type="Gene3D" id="1.20.1530.20">
    <property type="match status" value="1"/>
</dbReference>
<feature type="transmembrane region" description="Helical" evidence="10">
    <location>
        <begin position="169"/>
        <end position="190"/>
    </location>
</feature>
<keyword evidence="5 10" id="KW-0812">Transmembrane</keyword>
<comment type="caution">
    <text evidence="12">The sequence shown here is derived from an EMBL/GenBank/DDBJ whole genome shotgun (WGS) entry which is preliminary data.</text>
</comment>
<sequence>MCIDSAVDATTGRIVAPGRYSGSVDAGDLGLVLIPLLAVAAPLLARGIRPVIRVPIIVFELVLGILAGPAVLGWVEPTPILEKLSDFGLAMLFFMAGSEIDFRAVSGRPLVRASIGWSISVVLGIAIGFFLAPGEGMVVIAIALSSTALGTLMPILRDAGETDTPFGRAVTVIGAVGEFLPLIAISLFLSTRTTPLATAVLLAFVALAGLAVWMAQRMQHGRLHAFVRATLHTSDQFGVRFVLLLIAALVGLSVMLDLDMLLGAFVAGAVWRIIMARAPEKDAAAMETKLEAIAFGLFVPIFFLYTGVNFDLQALTGSSSAMLMLPLFLVALLVLRGTTAQLSAPPGASVRDRTGARAAGRHRAAHHRRRDGHRGGPQDDRHRHGRSTRRRGDAVGAALPAVRHADPRRRGATGRPRAGSRATPGGAVTTASALIADAVRALSGLPQEGLGEERESRWRGRRIVRVGAAWHIGVLLLTETQALATAEVLRAADPGRRGYTAESARERAERRALALRGGFGQGDVVHVGWSVIDLDAVDAGGASGPLAMIDAAPSVRWSTAGGWMPLEAYLRERVELLRG</sequence>
<feature type="transmembrane region" description="Helical" evidence="10">
    <location>
        <begin position="29"/>
        <end position="45"/>
    </location>
</feature>
<feature type="domain" description="Cation/H+ exchanger transmembrane" evidence="11">
    <location>
        <begin position="44"/>
        <end position="339"/>
    </location>
</feature>
<evidence type="ECO:0000256" key="9">
    <source>
        <dbReference type="SAM" id="MobiDB-lite"/>
    </source>
</evidence>
<accession>A0ABU1HRL7</accession>
<dbReference type="InterPro" id="IPR006153">
    <property type="entry name" value="Cation/H_exchanger_TM"/>
</dbReference>
<evidence type="ECO:0000256" key="7">
    <source>
        <dbReference type="ARBA" id="ARBA00023065"/>
    </source>
</evidence>